<evidence type="ECO:0000256" key="3">
    <source>
        <dbReference type="ARBA" id="ARBA00010617"/>
    </source>
</evidence>
<dbReference type="OrthoDB" id="1470350at2759"/>
<evidence type="ECO:0000256" key="5">
    <source>
        <dbReference type="ARBA" id="ARBA00022723"/>
    </source>
</evidence>
<comment type="caution">
    <text evidence="12">The sequence shown here is derived from an EMBL/GenBank/DDBJ whole genome shotgun (WGS) entry which is preliminary data.</text>
</comment>
<keyword evidence="8" id="KW-0503">Monooxygenase</keyword>
<dbReference type="InterPro" id="IPR036396">
    <property type="entry name" value="Cyt_P450_sf"/>
</dbReference>
<comment type="pathway">
    <text evidence="2">Secondary metabolite biosynthesis.</text>
</comment>
<keyword evidence="11" id="KW-0732">Signal</keyword>
<dbReference type="GO" id="GO:0004497">
    <property type="term" value="F:monooxygenase activity"/>
    <property type="evidence" value="ECO:0007669"/>
    <property type="project" value="UniProtKB-KW"/>
</dbReference>
<proteinExistence type="inferred from homology"/>
<dbReference type="SUPFAM" id="SSF48264">
    <property type="entry name" value="Cytochrome P450"/>
    <property type="match status" value="1"/>
</dbReference>
<dbReference type="PANTHER" id="PTHR24305:SF166">
    <property type="entry name" value="CYTOCHROME P450 12A4, MITOCHONDRIAL-RELATED"/>
    <property type="match status" value="1"/>
</dbReference>
<evidence type="ECO:0000256" key="9">
    <source>
        <dbReference type="SAM" id="MobiDB-lite"/>
    </source>
</evidence>
<keyword evidence="5" id="KW-0479">Metal-binding</keyword>
<organism evidence="12 13">
    <name type="scientific">Sanghuangporus baumii</name>
    <name type="common">Phellinus baumii</name>
    <dbReference type="NCBI Taxonomy" id="108892"/>
    <lineage>
        <taxon>Eukaryota</taxon>
        <taxon>Fungi</taxon>
        <taxon>Dikarya</taxon>
        <taxon>Basidiomycota</taxon>
        <taxon>Agaricomycotina</taxon>
        <taxon>Agaricomycetes</taxon>
        <taxon>Hymenochaetales</taxon>
        <taxon>Hymenochaetaceae</taxon>
        <taxon>Sanghuangporus</taxon>
    </lineage>
</organism>
<protein>
    <submittedName>
        <fullName evidence="12">Cytochrome P450</fullName>
    </submittedName>
</protein>
<dbReference type="PRINTS" id="PR00385">
    <property type="entry name" value="P450"/>
</dbReference>
<dbReference type="PANTHER" id="PTHR24305">
    <property type="entry name" value="CYTOCHROME P450"/>
    <property type="match status" value="1"/>
</dbReference>
<keyword evidence="4" id="KW-0349">Heme</keyword>
<keyword evidence="10" id="KW-0812">Transmembrane</keyword>
<feature type="chain" id="PRO_5040186910" evidence="11">
    <location>
        <begin position="24"/>
        <end position="950"/>
    </location>
</feature>
<sequence length="950" mass="103936">MSQHHTLLTLLGLALSAAHTAKAQTSLEPLASKHFTWPDIPYQVTGDQGGIRGPQSGFNLCNSTTENQQSMCQTAFLNNLGDFCMWSSGQTDDTIGQYHPVLPTSPPATRRPFLFKFLICDVGFADTSPFISHPGESEAREVAWCTTPGHGTRIIPPGAITGAQWLYAKNYLQVVGFIDQTKVGLAASDAGGELDPHGADEQGNPLGGIVFTNGFGMNSASFQQLANSGNLTANQNYTQVIEWIDFIGNGQFCLKMCNPNDPDAAELCQHIYDEIGCTYNALADYSHINGTFEVCDSDDMTPPGVFSANGALTTWFQPQNGPVVPPYTTTIPASSNCVTYSSEQLFAAAATDTAAGFTITSSASAASGSAASGSSRGSTGASSATATGSNSGSVAAMDTSAMPYIIAGFCSIVATMMISLAALFLYLTKHRFVHKSAFADIPGPPKRSWWKGCFDQLFDANGWKFHHDILEKYGSVVKLPMLFGDEELYITDPLALHHIIVKDQYIYEETSMFITSNALTFGTSLLSTLGDRHRRQRKMLNPVFSLKHMRDLLPIFYPITHDLREVLAEQVRNGAGQIDILYWLSRAALEYIGQGGFGYKFDALHDEESSKYGEYVKKIGPTLFKTTFLRRFLPWVTKIGSPAFRRKVVENVPSKLVKECIEIVDVLERGSKVIYEKSKKAMENGDEAISEKVGMGKDILSVLLRANMTAEESDRLPEEEVIGQLNTFILAGQDTTSHALTRALHLLSLNIDVQKRLRDEIITARKERGGTDFDYDTLMGLPYLDAVCRETLRVFPPVSMVARTARKDVVLPLAWPILGADGKTEIGEIPIKSNTNVTVSIIGANRSKRIWGDDAEEWKPDRWLKPPPESVAKAHMPGVYASMMTFIGGGRACIGFKFAEMQMSRDFVSLLMFEAGSEIDWLMAGIARPILKDSADKASICPLKISLVKD</sequence>
<keyword evidence="10" id="KW-1133">Transmembrane helix</keyword>
<dbReference type="AlphaFoldDB" id="A0A9Q5HRH4"/>
<evidence type="ECO:0000256" key="6">
    <source>
        <dbReference type="ARBA" id="ARBA00023002"/>
    </source>
</evidence>
<dbReference type="GO" id="GO:0020037">
    <property type="term" value="F:heme binding"/>
    <property type="evidence" value="ECO:0007669"/>
    <property type="project" value="InterPro"/>
</dbReference>
<dbReference type="CDD" id="cd11069">
    <property type="entry name" value="CYP_FUM15-like"/>
    <property type="match status" value="1"/>
</dbReference>
<evidence type="ECO:0000256" key="4">
    <source>
        <dbReference type="ARBA" id="ARBA00022617"/>
    </source>
</evidence>
<dbReference type="EMBL" id="LNZH02000214">
    <property type="protein sequence ID" value="OCB84643.1"/>
    <property type="molecule type" value="Genomic_DNA"/>
</dbReference>
<keyword evidence="10" id="KW-0472">Membrane</keyword>
<name>A0A9Q5HRH4_SANBA</name>
<keyword evidence="7" id="KW-0408">Iron</keyword>
<evidence type="ECO:0000256" key="11">
    <source>
        <dbReference type="SAM" id="SignalP"/>
    </source>
</evidence>
<evidence type="ECO:0000256" key="2">
    <source>
        <dbReference type="ARBA" id="ARBA00005179"/>
    </source>
</evidence>
<feature type="region of interest" description="Disordered" evidence="9">
    <location>
        <begin position="365"/>
        <end position="392"/>
    </location>
</feature>
<dbReference type="Proteomes" id="UP000757232">
    <property type="component" value="Unassembled WGS sequence"/>
</dbReference>
<accession>A0A9Q5HRH4</accession>
<reference evidence="12" key="1">
    <citation type="submission" date="2016-06" db="EMBL/GenBank/DDBJ databases">
        <title>Draft Genome sequence of the fungus Inonotus baumii.</title>
        <authorList>
            <person name="Zhu H."/>
            <person name="Lin W."/>
        </authorList>
    </citation>
    <scope>NUCLEOTIDE SEQUENCE</scope>
    <source>
        <strain evidence="12">821</strain>
    </source>
</reference>
<keyword evidence="6" id="KW-0560">Oxidoreductase</keyword>
<dbReference type="Gene3D" id="1.10.630.10">
    <property type="entry name" value="Cytochrome P450"/>
    <property type="match status" value="1"/>
</dbReference>
<evidence type="ECO:0000256" key="1">
    <source>
        <dbReference type="ARBA" id="ARBA00001971"/>
    </source>
</evidence>
<dbReference type="GO" id="GO:0005506">
    <property type="term" value="F:iron ion binding"/>
    <property type="evidence" value="ECO:0007669"/>
    <property type="project" value="InterPro"/>
</dbReference>
<evidence type="ECO:0000256" key="7">
    <source>
        <dbReference type="ARBA" id="ARBA00023004"/>
    </source>
</evidence>
<evidence type="ECO:0000313" key="13">
    <source>
        <dbReference type="Proteomes" id="UP000757232"/>
    </source>
</evidence>
<keyword evidence="13" id="KW-1185">Reference proteome</keyword>
<feature type="transmembrane region" description="Helical" evidence="10">
    <location>
        <begin position="404"/>
        <end position="427"/>
    </location>
</feature>
<comment type="similarity">
    <text evidence="3">Belongs to the cytochrome P450 family.</text>
</comment>
<dbReference type="InterPro" id="IPR050121">
    <property type="entry name" value="Cytochrome_P450_monoxygenase"/>
</dbReference>
<evidence type="ECO:0000256" key="8">
    <source>
        <dbReference type="ARBA" id="ARBA00023033"/>
    </source>
</evidence>
<dbReference type="InterPro" id="IPR001128">
    <property type="entry name" value="Cyt_P450"/>
</dbReference>
<dbReference type="GO" id="GO:0016705">
    <property type="term" value="F:oxidoreductase activity, acting on paired donors, with incorporation or reduction of molecular oxygen"/>
    <property type="evidence" value="ECO:0007669"/>
    <property type="project" value="InterPro"/>
</dbReference>
<dbReference type="Pfam" id="PF00067">
    <property type="entry name" value="p450"/>
    <property type="match status" value="1"/>
</dbReference>
<comment type="cofactor">
    <cofactor evidence="1">
        <name>heme</name>
        <dbReference type="ChEBI" id="CHEBI:30413"/>
    </cofactor>
</comment>
<gene>
    <name evidence="12" type="ORF">A7U60_g8162</name>
</gene>
<evidence type="ECO:0000256" key="10">
    <source>
        <dbReference type="SAM" id="Phobius"/>
    </source>
</evidence>
<feature type="signal peptide" evidence="11">
    <location>
        <begin position="1"/>
        <end position="23"/>
    </location>
</feature>
<evidence type="ECO:0000313" key="12">
    <source>
        <dbReference type="EMBL" id="OCB84643.1"/>
    </source>
</evidence>